<reference evidence="2 3" key="1">
    <citation type="journal article" date="2015" name="Stand. Genomic Sci.">
        <title>Genomic Encyclopedia of Bacterial and Archaeal Type Strains, Phase III: the genomes of soil and plant-associated and newly described type strains.</title>
        <authorList>
            <person name="Whitman W.B."/>
            <person name="Woyke T."/>
            <person name="Klenk H.P."/>
            <person name="Zhou Y."/>
            <person name="Lilburn T.G."/>
            <person name="Beck B.J."/>
            <person name="De Vos P."/>
            <person name="Vandamme P."/>
            <person name="Eisen J.A."/>
            <person name="Garrity G."/>
            <person name="Hugenholtz P."/>
            <person name="Kyrpides N.C."/>
        </authorList>
    </citation>
    <scope>NUCLEOTIDE SEQUENCE [LARGE SCALE GENOMIC DNA]</scope>
    <source>
        <strain evidence="2 3">CGMCC 1.10822</strain>
    </source>
</reference>
<feature type="chain" id="PRO_5021718532" evidence="1">
    <location>
        <begin position="29"/>
        <end position="142"/>
    </location>
</feature>
<protein>
    <submittedName>
        <fullName evidence="2">Uncharacterized protein (DUF2141 family)</fullName>
    </submittedName>
</protein>
<dbReference type="Proteomes" id="UP000318431">
    <property type="component" value="Unassembled WGS sequence"/>
</dbReference>
<organism evidence="2 3">
    <name type="scientific">Pseudoduganella lurida</name>
    <dbReference type="NCBI Taxonomy" id="1036180"/>
    <lineage>
        <taxon>Bacteria</taxon>
        <taxon>Pseudomonadati</taxon>
        <taxon>Pseudomonadota</taxon>
        <taxon>Betaproteobacteria</taxon>
        <taxon>Burkholderiales</taxon>
        <taxon>Oxalobacteraceae</taxon>
        <taxon>Telluria group</taxon>
        <taxon>Pseudoduganella</taxon>
    </lineage>
</organism>
<keyword evidence="3" id="KW-1185">Reference proteome</keyword>
<proteinExistence type="predicted"/>
<gene>
    <name evidence="2" type="ORF">IP91_04719</name>
</gene>
<dbReference type="OrthoDB" id="9788332at2"/>
<feature type="signal peptide" evidence="1">
    <location>
        <begin position="1"/>
        <end position="28"/>
    </location>
</feature>
<comment type="caution">
    <text evidence="2">The sequence shown here is derived from an EMBL/GenBank/DDBJ whole genome shotgun (WGS) entry which is preliminary data.</text>
</comment>
<sequence length="142" mass="15043">MMFSTRPSLRHLLTAAALCVASLQVAVAATVEVKVTNVVGKGQLKVAVCDRATFLKQCVHTASAPSTAGAMTVSVKDVPAGTWAVLVYEDANDNGKLDRTLGIPSEDYGLSRNFVPRFGPPSFDDASIEVKDDPTVVSIKLH</sequence>
<dbReference type="RefSeq" id="WP_145652637.1">
    <property type="nucleotide sequence ID" value="NZ_VLLB01000012.1"/>
</dbReference>
<name>A0A562QWH5_9BURK</name>
<keyword evidence="1" id="KW-0732">Signal</keyword>
<dbReference type="InterPro" id="IPR018673">
    <property type="entry name" value="DUF2141"/>
</dbReference>
<dbReference type="Pfam" id="PF09912">
    <property type="entry name" value="DUF2141"/>
    <property type="match status" value="1"/>
</dbReference>
<accession>A0A562QWH5</accession>
<dbReference type="AlphaFoldDB" id="A0A562QWH5"/>
<evidence type="ECO:0000313" key="3">
    <source>
        <dbReference type="Proteomes" id="UP000318431"/>
    </source>
</evidence>
<evidence type="ECO:0000256" key="1">
    <source>
        <dbReference type="SAM" id="SignalP"/>
    </source>
</evidence>
<evidence type="ECO:0000313" key="2">
    <source>
        <dbReference type="EMBL" id="TWI61132.1"/>
    </source>
</evidence>
<dbReference type="EMBL" id="VLLB01000012">
    <property type="protein sequence ID" value="TWI61132.1"/>
    <property type="molecule type" value="Genomic_DNA"/>
</dbReference>